<comment type="caution">
    <text evidence="2">The sequence shown here is derived from an EMBL/GenBank/DDBJ whole genome shotgun (WGS) entry which is preliminary data.</text>
</comment>
<evidence type="ECO:0000256" key="1">
    <source>
        <dbReference type="SAM" id="MobiDB-lite"/>
    </source>
</evidence>
<organism evidence="2 3">
    <name type="scientific">Mycobacterium talmoniae</name>
    <dbReference type="NCBI Taxonomy" id="1858794"/>
    <lineage>
        <taxon>Bacteria</taxon>
        <taxon>Bacillati</taxon>
        <taxon>Actinomycetota</taxon>
        <taxon>Actinomycetes</taxon>
        <taxon>Mycobacteriales</taxon>
        <taxon>Mycobacteriaceae</taxon>
        <taxon>Mycobacterium</taxon>
    </lineage>
</organism>
<dbReference type="EMBL" id="PPEA01000681">
    <property type="protein sequence ID" value="PQM44997.1"/>
    <property type="molecule type" value="Genomic_DNA"/>
</dbReference>
<feature type="region of interest" description="Disordered" evidence="1">
    <location>
        <begin position="86"/>
        <end position="116"/>
    </location>
</feature>
<sequence length="415" mass="45888">MPADVAAYAEKGIRNPQRDTWQSHHEPRMSVITHAVWRGHTHASIRDLIAPGGPWHDGLGRAYQRYHTRADDALGRDITKALNWLSTNLPKSHPPRHKTQNSPGGQQQGRGPCGPRSLREWLANAMRWADHEYAGKRVRWTVHAVLQALAYHAVTSGEQRSGVWLTGVGGRSLSLATGLLSPDTVWRVLADLRERPGSPIVLARHHVGLDADTYALTRQNIVTNDPAHAQRIRIEPVHPAWFILGHHLRRVHELITDHGLTRKADIYTAAGIPRSTGDTAIADLQTAGLVTTTGRGTVAPGPTTLDDIAAAHHLAEISHERAELYRTERTQWRDRLNHQTPQPHPTEDPETIEQPYPVTAGHNDHDDHDAWLDSVMATGPPPMDDIALEREIIDMTTELLGARIISPVPGAVTAT</sequence>
<dbReference type="AlphaFoldDB" id="A0A2S8BE89"/>
<evidence type="ECO:0000313" key="2">
    <source>
        <dbReference type="EMBL" id="PQM44997.1"/>
    </source>
</evidence>
<evidence type="ECO:0000313" key="3">
    <source>
        <dbReference type="Proteomes" id="UP000238296"/>
    </source>
</evidence>
<proteinExistence type="predicted"/>
<protein>
    <submittedName>
        <fullName evidence="2">Uncharacterized protein</fullName>
    </submittedName>
</protein>
<name>A0A2S8BE89_9MYCO</name>
<gene>
    <name evidence="2" type="ORF">C1Y40_04836</name>
</gene>
<feature type="region of interest" description="Disordered" evidence="1">
    <location>
        <begin position="337"/>
        <end position="368"/>
    </location>
</feature>
<accession>A0A2S8BE89</accession>
<reference evidence="2 3" key="1">
    <citation type="journal article" date="2017" name="Int. J. Syst. Evol. Microbiol.">
        <title>Mycobacterium talmoniae sp. nov., a slowly growing mycobacterium isolated from human respiratory samples.</title>
        <authorList>
            <person name="Davidson R.M."/>
            <person name="DeGroote M.A."/>
            <person name="Marola J.L."/>
            <person name="Buss S."/>
            <person name="Jones V."/>
            <person name="McNeil M.R."/>
            <person name="Freifeld A.G."/>
            <person name="Elaine Epperson L."/>
            <person name="Hasan N.A."/>
            <person name="Jackson M."/>
            <person name="Iwen P.C."/>
            <person name="Salfinger M."/>
            <person name="Strong M."/>
        </authorList>
    </citation>
    <scope>NUCLEOTIDE SEQUENCE [LARGE SCALE GENOMIC DNA]</scope>
    <source>
        <strain evidence="2 3">ATCC BAA-2683</strain>
    </source>
</reference>
<dbReference type="Proteomes" id="UP000238296">
    <property type="component" value="Unassembled WGS sequence"/>
</dbReference>